<reference evidence="3" key="3">
    <citation type="submission" date="2025-09" db="UniProtKB">
        <authorList>
            <consortium name="Ensembl"/>
        </authorList>
    </citation>
    <scope>IDENTIFICATION</scope>
    <source>
        <strain evidence="3">Glennie</strain>
    </source>
</reference>
<dbReference type="InParanoid" id="A0A6I8P4M3"/>
<organism evidence="3 4">
    <name type="scientific">Ornithorhynchus anatinus</name>
    <name type="common">Duckbill platypus</name>
    <dbReference type="NCBI Taxonomy" id="9258"/>
    <lineage>
        <taxon>Eukaryota</taxon>
        <taxon>Metazoa</taxon>
        <taxon>Chordata</taxon>
        <taxon>Craniata</taxon>
        <taxon>Vertebrata</taxon>
        <taxon>Euteleostomi</taxon>
        <taxon>Mammalia</taxon>
        <taxon>Monotremata</taxon>
        <taxon>Ornithorhynchidae</taxon>
        <taxon>Ornithorhynchus</taxon>
    </lineage>
</organism>
<dbReference type="Ensembl" id="ENSOANT00000066410.1">
    <property type="protein sequence ID" value="ENSOANP00000048782.1"/>
    <property type="gene ID" value="ENSOANG00000041743.1"/>
</dbReference>
<dbReference type="PANTHER" id="PTHR34928">
    <property type="entry name" value="TRANSMEMBRANE PROTEIN 217"/>
    <property type="match status" value="1"/>
</dbReference>
<accession>A0A6I8P4M3</accession>
<dbReference type="OMA" id="VHEESHT"/>
<dbReference type="GeneTree" id="ENSGT00730000111479"/>
<dbReference type="InterPro" id="IPR027862">
    <property type="entry name" value="DUF4534"/>
</dbReference>
<name>A0A6I8P4M3_ORNAN</name>
<evidence type="ECO:0000256" key="1">
    <source>
        <dbReference type="SAM" id="MobiDB-lite"/>
    </source>
</evidence>
<keyword evidence="2" id="KW-0472">Membrane</keyword>
<protein>
    <submittedName>
        <fullName evidence="3">Transmembrane protein 217</fullName>
    </submittedName>
</protein>
<keyword evidence="2" id="KW-1133">Transmembrane helix</keyword>
<proteinExistence type="predicted"/>
<feature type="transmembrane region" description="Helical" evidence="2">
    <location>
        <begin position="214"/>
        <end position="233"/>
    </location>
</feature>
<reference evidence="3 4" key="1">
    <citation type="journal article" date="2008" name="Nature">
        <title>Genome analysis of the platypus reveals unique signatures of evolution.</title>
        <authorList>
            <person name="Warren W.C."/>
            <person name="Hillier L.W."/>
            <person name="Marshall Graves J.A."/>
            <person name="Birney E."/>
            <person name="Ponting C.P."/>
            <person name="Grutzner F."/>
            <person name="Belov K."/>
            <person name="Miller W."/>
            <person name="Clarke L."/>
            <person name="Chinwalla A.T."/>
            <person name="Yang S.P."/>
            <person name="Heger A."/>
            <person name="Locke D.P."/>
            <person name="Miethke P."/>
            <person name="Waters P.D."/>
            <person name="Veyrunes F."/>
            <person name="Fulton L."/>
            <person name="Fulton B."/>
            <person name="Graves T."/>
            <person name="Wallis J."/>
            <person name="Puente X.S."/>
            <person name="Lopez-Otin C."/>
            <person name="Ordonez G.R."/>
            <person name="Eichler E.E."/>
            <person name="Chen L."/>
            <person name="Cheng Z."/>
            <person name="Deakin J.E."/>
            <person name="Alsop A."/>
            <person name="Thompson K."/>
            <person name="Kirby P."/>
            <person name="Papenfuss A.T."/>
            <person name="Wakefield M.J."/>
            <person name="Olender T."/>
            <person name="Lancet D."/>
            <person name="Huttley G.A."/>
            <person name="Smit A.F."/>
            <person name="Pask A."/>
            <person name="Temple-Smith P."/>
            <person name="Batzer M.A."/>
            <person name="Walker J.A."/>
            <person name="Konkel M.K."/>
            <person name="Harris R.S."/>
            <person name="Whittington C.M."/>
            <person name="Wong E.S."/>
            <person name="Gemmell N.J."/>
            <person name="Buschiazzo E."/>
            <person name="Vargas Jentzsch I.M."/>
            <person name="Merkel A."/>
            <person name="Schmitz J."/>
            <person name="Zemann A."/>
            <person name="Churakov G."/>
            <person name="Kriegs J.O."/>
            <person name="Brosius J."/>
            <person name="Murchison E.P."/>
            <person name="Sachidanandam R."/>
            <person name="Smith C."/>
            <person name="Hannon G.J."/>
            <person name="Tsend-Ayush E."/>
            <person name="McMillan D."/>
            <person name="Attenborough R."/>
            <person name="Rens W."/>
            <person name="Ferguson-Smith M."/>
            <person name="Lefevre C.M."/>
            <person name="Sharp J.A."/>
            <person name="Nicholas K.R."/>
            <person name="Ray D.A."/>
            <person name="Kube M."/>
            <person name="Reinhardt R."/>
            <person name="Pringle T.H."/>
            <person name="Taylor J."/>
            <person name="Jones R.C."/>
            <person name="Nixon B."/>
            <person name="Dacheux J.L."/>
            <person name="Niwa H."/>
            <person name="Sekita Y."/>
            <person name="Huang X."/>
            <person name="Stark A."/>
            <person name="Kheradpour P."/>
            <person name="Kellis M."/>
            <person name="Flicek P."/>
            <person name="Chen Y."/>
            <person name="Webber C."/>
            <person name="Hardison R."/>
            <person name="Nelson J."/>
            <person name="Hallsworth-Pepin K."/>
            <person name="Delehaunty K."/>
            <person name="Markovic C."/>
            <person name="Minx P."/>
            <person name="Feng Y."/>
            <person name="Kremitzki C."/>
            <person name="Mitreva M."/>
            <person name="Glasscock J."/>
            <person name="Wylie T."/>
            <person name="Wohldmann P."/>
            <person name="Thiru P."/>
            <person name="Nhan M.N."/>
            <person name="Pohl C.S."/>
            <person name="Smith S.M."/>
            <person name="Hou S."/>
            <person name="Nefedov M."/>
            <person name="de Jong P.J."/>
            <person name="Renfree M.B."/>
            <person name="Mardis E.R."/>
            <person name="Wilson R.K."/>
        </authorList>
    </citation>
    <scope>NUCLEOTIDE SEQUENCE [LARGE SCALE GENOMIC DNA]</scope>
    <source>
        <strain evidence="3 4">Glennie</strain>
    </source>
</reference>
<dbReference type="AlphaFoldDB" id="A0A6I8P4M3"/>
<evidence type="ECO:0000313" key="4">
    <source>
        <dbReference type="Proteomes" id="UP000002279"/>
    </source>
</evidence>
<dbReference type="Pfam" id="PF15049">
    <property type="entry name" value="DUF4534"/>
    <property type="match status" value="2"/>
</dbReference>
<sequence length="340" mass="39394">MRRRESKGDLEEMRRVTEKFKNLVVIGGLSMNQRHWCGLTAKLGTFLAGIFTILVTDMFLIFEKRHMKGSTNCSHIQEESPTVNHWMICRSFSFSIFLAIITVFICCFLLYSVFAQFYIGMVTYVVWIIFYEASNLLLQILTNRPGDNTLIEEMVWARWCGLSPKKGSILASIFTNLITIEFLILDLSQVTEFGEIHLYKKASKIAMWAINHRNSIIIFLSIITILASCFLFYSVHTQFYLGLASYTIWIILYELVSFLFLLLTSRFVLEPFQQMQHVRWVHLISRVCFHAFWLSFVITHSYSLYKGQVVGVSSQSPHSRRLSSCSNESSRLGTLGRKLF</sequence>
<feature type="transmembrane region" description="Helical" evidence="2">
    <location>
        <begin position="283"/>
        <end position="305"/>
    </location>
</feature>
<keyword evidence="4" id="KW-1185">Reference proteome</keyword>
<dbReference type="Proteomes" id="UP000002279">
    <property type="component" value="Chromosome 7"/>
</dbReference>
<keyword evidence="2" id="KW-0812">Transmembrane</keyword>
<evidence type="ECO:0000256" key="2">
    <source>
        <dbReference type="SAM" id="Phobius"/>
    </source>
</evidence>
<feature type="transmembrane region" description="Helical" evidence="2">
    <location>
        <begin position="92"/>
        <end position="111"/>
    </location>
</feature>
<feature type="compositionally biased region" description="Low complexity" evidence="1">
    <location>
        <begin position="315"/>
        <end position="331"/>
    </location>
</feature>
<reference evidence="3" key="2">
    <citation type="submission" date="2025-08" db="UniProtKB">
        <authorList>
            <consortium name="Ensembl"/>
        </authorList>
    </citation>
    <scope>IDENTIFICATION</scope>
    <source>
        <strain evidence="3">Glennie</strain>
    </source>
</reference>
<dbReference type="Bgee" id="ENSOANG00000041743">
    <property type="expression patterns" value="Expressed in testis"/>
</dbReference>
<feature type="transmembrane region" description="Helical" evidence="2">
    <location>
        <begin position="239"/>
        <end position="263"/>
    </location>
</feature>
<dbReference type="PANTHER" id="PTHR34928:SF3">
    <property type="entry name" value="TRANSMEMBRANE PROTEIN 217B-RELATED"/>
    <property type="match status" value="1"/>
</dbReference>
<feature type="transmembrane region" description="Helical" evidence="2">
    <location>
        <begin position="43"/>
        <end position="62"/>
    </location>
</feature>
<feature type="region of interest" description="Disordered" evidence="1">
    <location>
        <begin position="315"/>
        <end position="340"/>
    </location>
</feature>
<evidence type="ECO:0000313" key="3">
    <source>
        <dbReference type="Ensembl" id="ENSOANP00000048782.1"/>
    </source>
</evidence>
<gene>
    <name evidence="3" type="primary">TMEM217</name>
</gene>